<dbReference type="InterPro" id="IPR009057">
    <property type="entry name" value="Homeodomain-like_sf"/>
</dbReference>
<dbReference type="InterPro" id="IPR018062">
    <property type="entry name" value="HTH_AraC-typ_CS"/>
</dbReference>
<gene>
    <name evidence="6" type="primary">rhaR_2</name>
    <name evidence="6" type="ORF">PDESU_02140</name>
</gene>
<keyword evidence="1" id="KW-0805">Transcription regulation</keyword>
<dbReference type="SMART" id="SM00342">
    <property type="entry name" value="HTH_ARAC"/>
    <property type="match status" value="1"/>
</dbReference>
<dbReference type="PRINTS" id="PR00032">
    <property type="entry name" value="HTHARAC"/>
</dbReference>
<sequence>MNRNEKAWSCYLPHSPEAEEWGLFILDAGYTVIPPNTPYPPGQHPDDHMSVTSGRTLDSYTLVYITRGGGTFESRSGGAHTINEGDLFMVHPDEWHCYQPDPATGWDEYWVEFDGEQARRIMGHDEFSLKKPVHSIGADDQILRLFIEIAEATQTQSPGFEHIIATQASQIVARILARLRYSSAEARETETLIRQARLHILKNAEQSIDFPELAGELGISYSAFRHRFKQITGLPPGQYQIQIRLNKARRLLRNSPLSVADIAAQLGFESIYYFSRLFKKKTGISPLHYRTDQH</sequence>
<dbReference type="SUPFAM" id="SSF46689">
    <property type="entry name" value="Homeodomain-like"/>
    <property type="match status" value="2"/>
</dbReference>
<dbReference type="PANTHER" id="PTHR46796">
    <property type="entry name" value="HTH-TYPE TRANSCRIPTIONAL ACTIVATOR RHAS-RELATED"/>
    <property type="match status" value="1"/>
</dbReference>
<dbReference type="Gene3D" id="1.10.10.60">
    <property type="entry name" value="Homeodomain-like"/>
    <property type="match status" value="2"/>
</dbReference>
<dbReference type="InterPro" id="IPR037923">
    <property type="entry name" value="HTH-like"/>
</dbReference>
<dbReference type="GO" id="GO:0003700">
    <property type="term" value="F:DNA-binding transcription factor activity"/>
    <property type="evidence" value="ECO:0007669"/>
    <property type="project" value="InterPro"/>
</dbReference>
<dbReference type="RefSeq" id="WP_136079145.1">
    <property type="nucleotide sequence ID" value="NZ_CAAHFG010000001.1"/>
</dbReference>
<proteinExistence type="predicted"/>
<evidence type="ECO:0000259" key="5">
    <source>
        <dbReference type="PROSITE" id="PS01124"/>
    </source>
</evidence>
<keyword evidence="2" id="KW-0238">DNA-binding</keyword>
<evidence type="ECO:0000256" key="3">
    <source>
        <dbReference type="ARBA" id="ARBA00023159"/>
    </source>
</evidence>
<dbReference type="EMBL" id="CAAHFG010000001">
    <property type="protein sequence ID" value="VGO13583.1"/>
    <property type="molecule type" value="Genomic_DNA"/>
</dbReference>
<organism evidence="6 7">
    <name type="scientific">Pontiella desulfatans</name>
    <dbReference type="NCBI Taxonomy" id="2750659"/>
    <lineage>
        <taxon>Bacteria</taxon>
        <taxon>Pseudomonadati</taxon>
        <taxon>Kiritimatiellota</taxon>
        <taxon>Kiritimatiellia</taxon>
        <taxon>Kiritimatiellales</taxon>
        <taxon>Pontiellaceae</taxon>
        <taxon>Pontiella</taxon>
    </lineage>
</organism>
<dbReference type="Gene3D" id="2.60.120.280">
    <property type="entry name" value="Regulatory protein AraC"/>
    <property type="match status" value="1"/>
</dbReference>
<dbReference type="Pfam" id="PF02311">
    <property type="entry name" value="AraC_binding"/>
    <property type="match status" value="1"/>
</dbReference>
<dbReference type="AlphaFoldDB" id="A0A6C2U133"/>
<name>A0A6C2U133_PONDE</name>
<evidence type="ECO:0000256" key="4">
    <source>
        <dbReference type="ARBA" id="ARBA00023163"/>
    </source>
</evidence>
<dbReference type="SUPFAM" id="SSF51215">
    <property type="entry name" value="Regulatory protein AraC"/>
    <property type="match status" value="1"/>
</dbReference>
<dbReference type="Proteomes" id="UP000366872">
    <property type="component" value="Unassembled WGS sequence"/>
</dbReference>
<reference evidence="6 7" key="1">
    <citation type="submission" date="2019-04" db="EMBL/GenBank/DDBJ databases">
        <authorList>
            <person name="Van Vliet M D."/>
        </authorList>
    </citation>
    <scope>NUCLEOTIDE SEQUENCE [LARGE SCALE GENOMIC DNA]</scope>
    <source>
        <strain evidence="6 7">F1</strain>
    </source>
</reference>
<dbReference type="InterPro" id="IPR020449">
    <property type="entry name" value="Tscrpt_reg_AraC-type_HTH"/>
</dbReference>
<dbReference type="InterPro" id="IPR018060">
    <property type="entry name" value="HTH_AraC"/>
</dbReference>
<evidence type="ECO:0000313" key="6">
    <source>
        <dbReference type="EMBL" id="VGO13583.1"/>
    </source>
</evidence>
<dbReference type="PROSITE" id="PS01124">
    <property type="entry name" value="HTH_ARAC_FAMILY_2"/>
    <property type="match status" value="1"/>
</dbReference>
<protein>
    <submittedName>
        <fullName evidence="6">HTH-type transcriptional activator RhaR</fullName>
    </submittedName>
</protein>
<feature type="domain" description="HTH araC/xylS-type" evidence="5">
    <location>
        <begin position="194"/>
        <end position="292"/>
    </location>
</feature>
<dbReference type="GO" id="GO:0043565">
    <property type="term" value="F:sequence-specific DNA binding"/>
    <property type="evidence" value="ECO:0007669"/>
    <property type="project" value="InterPro"/>
</dbReference>
<evidence type="ECO:0000256" key="2">
    <source>
        <dbReference type="ARBA" id="ARBA00023125"/>
    </source>
</evidence>
<evidence type="ECO:0000313" key="7">
    <source>
        <dbReference type="Proteomes" id="UP000366872"/>
    </source>
</evidence>
<dbReference type="InterPro" id="IPR050204">
    <property type="entry name" value="AraC_XylS_family_regulators"/>
</dbReference>
<evidence type="ECO:0000256" key="1">
    <source>
        <dbReference type="ARBA" id="ARBA00023015"/>
    </source>
</evidence>
<keyword evidence="4" id="KW-0804">Transcription</keyword>
<keyword evidence="3" id="KW-0010">Activator</keyword>
<accession>A0A6C2U133</accession>
<dbReference type="PROSITE" id="PS00041">
    <property type="entry name" value="HTH_ARAC_FAMILY_1"/>
    <property type="match status" value="1"/>
</dbReference>
<dbReference type="InterPro" id="IPR003313">
    <property type="entry name" value="AraC-bd"/>
</dbReference>
<keyword evidence="7" id="KW-1185">Reference proteome</keyword>
<dbReference type="Pfam" id="PF12833">
    <property type="entry name" value="HTH_18"/>
    <property type="match status" value="1"/>
</dbReference>